<evidence type="ECO:0000313" key="2">
    <source>
        <dbReference type="Proteomes" id="UP000542674"/>
    </source>
</evidence>
<proteinExistence type="predicted"/>
<sequence>MRAYLGEHRHVLTLKATAEYPDIPKVAGTSLLTDPLWTPSAPIPLADIGLQHQTGHDFHGVDGTEGFAVAHLPDDTQGHHYRSYSAAMADLAAPSVFQNRSTYRLLDADLTTSTGRLLFGSGTYFDGIDVGEASAHEFAARELGLVDDLKLREAIGAPCDPARRPTNVAISTLTLRHDREAGTAQFFLHWRDPKRVGHAGGLYQVLPVGIFQASSDESWNQDNDFDLWRCMVREFSEELLGTSEEHGSDQAPIDYETWPFAAQITQELGTGVRAYYLGMGVDPLTLATDMLTVAVVDAPLFDTLFGNIVETNDEGRILKAQRFTEDTVGRFAHKEPTQAAGAALLALAWSHRDALLS</sequence>
<dbReference type="RefSeq" id="WP_221447407.1">
    <property type="nucleotide sequence ID" value="NZ_BAABAI010000028.1"/>
</dbReference>
<accession>A0A7W7T8A9</accession>
<reference evidence="1 2" key="1">
    <citation type="submission" date="2020-08" db="EMBL/GenBank/DDBJ databases">
        <title>Sequencing the genomes of 1000 actinobacteria strains.</title>
        <authorList>
            <person name="Klenk H.-P."/>
        </authorList>
    </citation>
    <scope>NUCLEOTIDE SEQUENCE [LARGE SCALE GENOMIC DNA]</scope>
    <source>
        <strain evidence="1 2">DSM 45084</strain>
    </source>
</reference>
<name>A0A7W7T8A9_9PSEU</name>
<dbReference type="AlphaFoldDB" id="A0A7W7T8A9"/>
<comment type="caution">
    <text evidence="1">The sequence shown here is derived from an EMBL/GenBank/DDBJ whole genome shotgun (WGS) entry which is preliminary data.</text>
</comment>
<keyword evidence="2" id="KW-1185">Reference proteome</keyword>
<dbReference type="Proteomes" id="UP000542674">
    <property type="component" value="Unassembled WGS sequence"/>
</dbReference>
<organism evidence="1 2">
    <name type="scientific">Saccharothrix violaceirubra</name>
    <dbReference type="NCBI Taxonomy" id="413306"/>
    <lineage>
        <taxon>Bacteria</taxon>
        <taxon>Bacillati</taxon>
        <taxon>Actinomycetota</taxon>
        <taxon>Actinomycetes</taxon>
        <taxon>Pseudonocardiales</taxon>
        <taxon>Pseudonocardiaceae</taxon>
        <taxon>Saccharothrix</taxon>
    </lineage>
</organism>
<evidence type="ECO:0000313" key="1">
    <source>
        <dbReference type="EMBL" id="MBB4968437.1"/>
    </source>
</evidence>
<protein>
    <submittedName>
        <fullName evidence="1">Uncharacterized protein</fullName>
    </submittedName>
</protein>
<dbReference type="EMBL" id="JACHJS010000001">
    <property type="protein sequence ID" value="MBB4968437.1"/>
    <property type="molecule type" value="Genomic_DNA"/>
</dbReference>
<gene>
    <name evidence="1" type="ORF">F4559_005796</name>
</gene>